<feature type="transmembrane region" description="Helical" evidence="2">
    <location>
        <begin position="187"/>
        <end position="208"/>
    </location>
</feature>
<comment type="caution">
    <text evidence="4">The sequence shown here is derived from an EMBL/GenBank/DDBJ whole genome shotgun (WGS) entry which is preliminary data.</text>
</comment>
<feature type="domain" description="Heparan-alpha-glucosaminide N-acetyltransferase catalytic" evidence="3">
    <location>
        <begin position="7"/>
        <end position="221"/>
    </location>
</feature>
<feature type="transmembrane region" description="Helical" evidence="2">
    <location>
        <begin position="9"/>
        <end position="28"/>
    </location>
</feature>
<feature type="transmembrane region" description="Helical" evidence="2">
    <location>
        <begin position="91"/>
        <end position="109"/>
    </location>
</feature>
<accession>A0A8J2TKH6</accession>
<dbReference type="AlphaFoldDB" id="A0A8J2TKH6"/>
<feature type="compositionally biased region" description="Acidic residues" evidence="1">
    <location>
        <begin position="372"/>
        <end position="393"/>
    </location>
</feature>
<feature type="transmembrane region" description="Helical" evidence="2">
    <location>
        <begin position="145"/>
        <end position="167"/>
    </location>
</feature>
<feature type="transmembrane region" description="Helical" evidence="2">
    <location>
        <begin position="48"/>
        <end position="71"/>
    </location>
</feature>
<evidence type="ECO:0000256" key="1">
    <source>
        <dbReference type="SAM" id="MobiDB-lite"/>
    </source>
</evidence>
<dbReference type="EMBL" id="BMIC01000001">
    <property type="protein sequence ID" value="GFZ76041.1"/>
    <property type="molecule type" value="Genomic_DNA"/>
</dbReference>
<keyword evidence="2" id="KW-0812">Transmembrane</keyword>
<feature type="transmembrane region" description="Helical" evidence="2">
    <location>
        <begin position="220"/>
        <end position="245"/>
    </location>
</feature>
<organism evidence="4 5">
    <name type="scientific">Aquaticitalea lipolytica</name>
    <dbReference type="NCBI Taxonomy" id="1247562"/>
    <lineage>
        <taxon>Bacteria</taxon>
        <taxon>Pseudomonadati</taxon>
        <taxon>Bacteroidota</taxon>
        <taxon>Flavobacteriia</taxon>
        <taxon>Flavobacteriales</taxon>
        <taxon>Flavobacteriaceae</taxon>
        <taxon>Aquaticitalea</taxon>
    </lineage>
</organism>
<feature type="transmembrane region" description="Helical" evidence="2">
    <location>
        <begin position="257"/>
        <end position="277"/>
    </location>
</feature>
<evidence type="ECO:0000256" key="2">
    <source>
        <dbReference type="SAM" id="Phobius"/>
    </source>
</evidence>
<feature type="transmembrane region" description="Helical" evidence="2">
    <location>
        <begin position="297"/>
        <end position="318"/>
    </location>
</feature>
<protein>
    <recommendedName>
        <fullName evidence="3">Heparan-alpha-glucosaminide N-acetyltransferase catalytic domain-containing protein</fullName>
    </recommendedName>
</protein>
<gene>
    <name evidence="4" type="ORF">GCM10011531_00880</name>
</gene>
<keyword evidence="2" id="KW-1133">Transmembrane helix</keyword>
<dbReference type="Pfam" id="PF07786">
    <property type="entry name" value="HGSNAT_cat"/>
    <property type="match status" value="1"/>
</dbReference>
<evidence type="ECO:0000259" key="3">
    <source>
        <dbReference type="Pfam" id="PF07786"/>
    </source>
</evidence>
<feature type="transmembrane region" description="Helical" evidence="2">
    <location>
        <begin position="115"/>
        <end position="138"/>
    </location>
</feature>
<dbReference type="InterPro" id="IPR012429">
    <property type="entry name" value="HGSNAT_cat"/>
</dbReference>
<feature type="region of interest" description="Disordered" evidence="1">
    <location>
        <begin position="369"/>
        <end position="393"/>
    </location>
</feature>
<evidence type="ECO:0000313" key="5">
    <source>
        <dbReference type="Proteomes" id="UP000598120"/>
    </source>
</evidence>
<keyword evidence="5" id="KW-1185">Reference proteome</keyword>
<dbReference type="RefSeq" id="WP_229660134.1">
    <property type="nucleotide sequence ID" value="NZ_BMIC01000001.1"/>
</dbReference>
<name>A0A8J2TKH6_9FLAO</name>
<reference evidence="4 5" key="1">
    <citation type="journal article" date="2014" name="Int. J. Syst. Evol. Microbiol.">
        <title>Complete genome sequence of Corynebacterium casei LMG S-19264T (=DSM 44701T), isolated from a smear-ripened cheese.</title>
        <authorList>
            <consortium name="US DOE Joint Genome Institute (JGI-PGF)"/>
            <person name="Walter F."/>
            <person name="Albersmeier A."/>
            <person name="Kalinowski J."/>
            <person name="Ruckert C."/>
        </authorList>
    </citation>
    <scope>NUCLEOTIDE SEQUENCE [LARGE SCALE GENOMIC DNA]</scope>
    <source>
        <strain evidence="4 5">CGMCC 1.15295</strain>
    </source>
</reference>
<proteinExistence type="predicted"/>
<sequence>MKSKSTRLYFLDAVRAFAILMMLQGHFVDTLLNPLYRDDSYIAYTIWSYFRGITAPTFFTISGLVVLYLMLKANEKGDDSVRIKKGVSRGLMLLVIGYALRIPFLSWLQGKFDTYFLVIDVLQCIGLSLLILIGLYLLCRRNSKILSVVLLTIGCVIFLTEPLYRTLRVDSIPLFFSNYISKANGSIFNIIPWFGYVAFGGYLATIFFRKSQNEYFKVRTVSIFFGVGLVLLFFSTDILHLLYYLTNIQLFEDAANYNYLFLRLGNVFLYFGVFYLLERYMKQSIVTKIGEKTLNIYVVHFIIIYGSFTGIGLKHFWYKSLEPWEAVFGAIAFMIVVCLIVFHIGKTNAFIYNNLRRLLHLVIKPNKHSTEYDDVSGEGEDDDEENEVEDVKN</sequence>
<dbReference type="Proteomes" id="UP000598120">
    <property type="component" value="Unassembled WGS sequence"/>
</dbReference>
<keyword evidence="2" id="KW-0472">Membrane</keyword>
<evidence type="ECO:0000313" key="4">
    <source>
        <dbReference type="EMBL" id="GFZ76041.1"/>
    </source>
</evidence>
<feature type="transmembrane region" description="Helical" evidence="2">
    <location>
        <begin position="324"/>
        <end position="345"/>
    </location>
</feature>